<dbReference type="GO" id="GO:0005506">
    <property type="term" value="F:iron ion binding"/>
    <property type="evidence" value="ECO:0007669"/>
    <property type="project" value="InterPro"/>
</dbReference>
<comment type="caution">
    <text evidence="3">The sequence shown here is derived from an EMBL/GenBank/DDBJ whole genome shotgun (WGS) entry which is preliminary data.</text>
</comment>
<evidence type="ECO:0000313" key="4">
    <source>
        <dbReference type="Proteomes" id="UP000604046"/>
    </source>
</evidence>
<dbReference type="InterPro" id="IPR038938">
    <property type="entry name" value="D27-like"/>
</dbReference>
<reference evidence="3" key="1">
    <citation type="submission" date="2021-02" db="EMBL/GenBank/DDBJ databases">
        <authorList>
            <person name="Dougan E. K."/>
            <person name="Rhodes N."/>
            <person name="Thang M."/>
            <person name="Chan C."/>
        </authorList>
    </citation>
    <scope>NUCLEOTIDE SEQUENCE</scope>
</reference>
<evidence type="ECO:0000259" key="2">
    <source>
        <dbReference type="Pfam" id="PF13225"/>
    </source>
</evidence>
<accession>A0A812KY22</accession>
<gene>
    <name evidence="3" type="primary">D27</name>
    <name evidence="3" type="ORF">SNAT2548_LOCUS10098</name>
</gene>
<dbReference type="InterPro" id="IPR025114">
    <property type="entry name" value="D27-like_C"/>
</dbReference>
<evidence type="ECO:0000256" key="1">
    <source>
        <dbReference type="SAM" id="Coils"/>
    </source>
</evidence>
<sequence length="515" mass="56224">MARVLLLLLGVALADDCPKGGCKTKDHWLLQKKITASKARSADAPDATADGYCSVNFQTIWSHGSDQLTECQGDCDRDSDCAPGLSYNPACDDDVHEGRELDSSYGSHGVLVTVTAMKTVEDACGAFSGMPLRMPVCAGDCDGDEDCAGHLRCFQRDAHESVPGCSGVGEEGFDYCYDPSINAELPPSYEPPSFEPPGDGGECLCVFDIDRTLTGKQGVHGRWSSCPHNEKVRGVWDSAYSGGTLTLSDAGQNLEHTFCNSCYLGVVSAGTASGRNSDERRYLLRHVLKSRPFNRLRDRVTSASSWTVGQIWVNSPLVLGWPDRKKQNAVKKIVQWYQRKGIDLAARNVHFFGEISCASRDRNIGNGMVGLCGNREHPGRVEVQVPSQGWLTDDFGMKLHIQPNYDDFSCRWRFGVEAPPLAEDEAVMVPCFTNCPSEYKGTKDALSMRQKLRNDAEAAELEASNDRLARALAELTPDGSALSQEALEERVQVVKAAGKCWSVADDRADQRTTSS</sequence>
<proteinExistence type="predicted"/>
<dbReference type="PANTHER" id="PTHR33591">
    <property type="entry name" value="BETA-CAROTENE ISOMERASE D27"/>
    <property type="match status" value="1"/>
</dbReference>
<keyword evidence="1" id="KW-0175">Coiled coil</keyword>
<keyword evidence="4" id="KW-1185">Reference proteome</keyword>
<evidence type="ECO:0000313" key="3">
    <source>
        <dbReference type="EMBL" id="CAE7235741.1"/>
    </source>
</evidence>
<organism evidence="3 4">
    <name type="scientific">Symbiodinium natans</name>
    <dbReference type="NCBI Taxonomy" id="878477"/>
    <lineage>
        <taxon>Eukaryota</taxon>
        <taxon>Sar</taxon>
        <taxon>Alveolata</taxon>
        <taxon>Dinophyceae</taxon>
        <taxon>Suessiales</taxon>
        <taxon>Symbiodiniaceae</taxon>
        <taxon>Symbiodinium</taxon>
    </lineage>
</organism>
<feature type="coiled-coil region" evidence="1">
    <location>
        <begin position="442"/>
        <end position="474"/>
    </location>
</feature>
<dbReference type="EMBL" id="CAJNDS010000813">
    <property type="protein sequence ID" value="CAE7235741.1"/>
    <property type="molecule type" value="Genomic_DNA"/>
</dbReference>
<dbReference type="AlphaFoldDB" id="A0A812KY22"/>
<dbReference type="Pfam" id="PF13225">
    <property type="entry name" value="D27-like_C"/>
    <property type="match status" value="1"/>
</dbReference>
<name>A0A812KY22_9DINO</name>
<dbReference type="Proteomes" id="UP000604046">
    <property type="component" value="Unassembled WGS sequence"/>
</dbReference>
<protein>
    <submittedName>
        <fullName evidence="3">D27 protein</fullName>
    </submittedName>
</protein>
<dbReference type="OrthoDB" id="416096at2759"/>
<dbReference type="PANTHER" id="PTHR33591:SF2">
    <property type="entry name" value="BETA-CAROTENE ISOMERASE D27"/>
    <property type="match status" value="1"/>
</dbReference>
<feature type="domain" description="Beta-carotene isomerase D27-like C-terminal" evidence="2">
    <location>
        <begin position="384"/>
        <end position="422"/>
    </location>
</feature>